<evidence type="ECO:0000313" key="2">
    <source>
        <dbReference type="EMBL" id="MBD7914940.1"/>
    </source>
</evidence>
<dbReference type="InterPro" id="IPR036390">
    <property type="entry name" value="WH_DNA-bd_sf"/>
</dbReference>
<dbReference type="SUPFAM" id="SSF46785">
    <property type="entry name" value="Winged helix' DNA-binding domain"/>
    <property type="match status" value="1"/>
</dbReference>
<dbReference type="InterPro" id="IPR005149">
    <property type="entry name" value="Tscrpt_reg_PadR_N"/>
</dbReference>
<dbReference type="Gene3D" id="1.10.10.10">
    <property type="entry name" value="Winged helix-like DNA-binding domain superfamily/Winged helix DNA-binding domain"/>
    <property type="match status" value="1"/>
</dbReference>
<feature type="domain" description="Transcription regulator PadR N-terminal" evidence="1">
    <location>
        <begin position="22"/>
        <end position="80"/>
    </location>
</feature>
<dbReference type="PANTHER" id="PTHR43252">
    <property type="entry name" value="TRANSCRIPTIONAL REGULATOR YQJI"/>
    <property type="match status" value="1"/>
</dbReference>
<dbReference type="Pfam" id="PF03551">
    <property type="entry name" value="PadR"/>
    <property type="match status" value="1"/>
</dbReference>
<proteinExistence type="predicted"/>
<evidence type="ECO:0000259" key="1">
    <source>
        <dbReference type="Pfam" id="PF03551"/>
    </source>
</evidence>
<reference evidence="2 3" key="1">
    <citation type="submission" date="2020-08" db="EMBL/GenBank/DDBJ databases">
        <title>A Genomic Blueprint of the Chicken Gut Microbiome.</title>
        <authorList>
            <person name="Gilroy R."/>
            <person name="Ravi A."/>
            <person name="Getino M."/>
            <person name="Pursley I."/>
            <person name="Horton D.L."/>
            <person name="Alikhan N.-F."/>
            <person name="Baker D."/>
            <person name="Gharbi K."/>
            <person name="Hall N."/>
            <person name="Watson M."/>
            <person name="Adriaenssens E.M."/>
            <person name="Foster-Nyarko E."/>
            <person name="Jarju S."/>
            <person name="Secka A."/>
            <person name="Antonio M."/>
            <person name="Oren A."/>
            <person name="Chaudhuri R."/>
            <person name="La Ragione R.M."/>
            <person name="Hildebrand F."/>
            <person name="Pallen M.J."/>
        </authorList>
    </citation>
    <scope>NUCLEOTIDE SEQUENCE [LARGE SCALE GENOMIC DNA]</scope>
    <source>
        <strain evidence="2 3">Sa3CUN1</strain>
    </source>
</reference>
<dbReference type="EMBL" id="JACSQZ010000020">
    <property type="protein sequence ID" value="MBD7914940.1"/>
    <property type="molecule type" value="Genomic_DNA"/>
</dbReference>
<gene>
    <name evidence="2" type="ORF">H9660_07245</name>
</gene>
<name>A0ABR8Q3E5_9CLOT</name>
<accession>A0ABR8Q3E5</accession>
<protein>
    <submittedName>
        <fullName evidence="2">Helix-turn-helix transcriptional regulator</fullName>
    </submittedName>
</protein>
<dbReference type="PANTHER" id="PTHR43252:SF5">
    <property type="entry name" value="TRANSCRIPTIONAL REGULATOR, PADR-LIKE FAMILY"/>
    <property type="match status" value="1"/>
</dbReference>
<sequence length="110" mass="12842">MPREQFQNLTEPMYYILISLLEERCGVDIMASVEELSKGRVKVGPGTLYALLGRFEKEEIIKETEVVGRKRSYIITEKGLVILRDEYERLIKLVRDGEFFLRGDNDGIWK</sequence>
<keyword evidence="3" id="KW-1185">Reference proteome</keyword>
<organism evidence="2 3">
    <name type="scientific">Clostridium gallinarum</name>
    <dbReference type="NCBI Taxonomy" id="2762246"/>
    <lineage>
        <taxon>Bacteria</taxon>
        <taxon>Bacillati</taxon>
        <taxon>Bacillota</taxon>
        <taxon>Clostridia</taxon>
        <taxon>Eubacteriales</taxon>
        <taxon>Clostridiaceae</taxon>
        <taxon>Clostridium</taxon>
    </lineage>
</organism>
<dbReference type="Proteomes" id="UP000640335">
    <property type="component" value="Unassembled WGS sequence"/>
</dbReference>
<evidence type="ECO:0000313" key="3">
    <source>
        <dbReference type="Proteomes" id="UP000640335"/>
    </source>
</evidence>
<comment type="caution">
    <text evidence="2">The sequence shown here is derived from an EMBL/GenBank/DDBJ whole genome shotgun (WGS) entry which is preliminary data.</text>
</comment>
<dbReference type="InterPro" id="IPR036388">
    <property type="entry name" value="WH-like_DNA-bd_sf"/>
</dbReference>
<dbReference type="RefSeq" id="WP_191749705.1">
    <property type="nucleotide sequence ID" value="NZ_JACSQZ010000020.1"/>
</dbReference>